<dbReference type="InterPro" id="IPR001279">
    <property type="entry name" value="Metallo-B-lactamas"/>
</dbReference>
<dbReference type="PANTHER" id="PTHR46233:SF3">
    <property type="entry name" value="HYDROXYACYLGLUTATHIONE HYDROLASE GLOC"/>
    <property type="match status" value="1"/>
</dbReference>
<dbReference type="GO" id="GO:0046872">
    <property type="term" value="F:metal ion binding"/>
    <property type="evidence" value="ECO:0007669"/>
    <property type="project" value="UniProtKB-KW"/>
</dbReference>
<dbReference type="SUPFAM" id="SSF56281">
    <property type="entry name" value="Metallo-hydrolase/oxidoreductase"/>
    <property type="match status" value="1"/>
</dbReference>
<evidence type="ECO:0000313" key="10">
    <source>
        <dbReference type="Proteomes" id="UP001056756"/>
    </source>
</evidence>
<comment type="catalytic activity">
    <reaction evidence="7">
        <text>3',5'-cyclic UMP + H2O = UMP + H(+)</text>
        <dbReference type="Rhea" id="RHEA:70575"/>
        <dbReference type="ChEBI" id="CHEBI:15377"/>
        <dbReference type="ChEBI" id="CHEBI:15378"/>
        <dbReference type="ChEBI" id="CHEBI:57865"/>
        <dbReference type="ChEBI" id="CHEBI:184387"/>
    </reaction>
    <physiologicalReaction direction="left-to-right" evidence="7">
        <dbReference type="Rhea" id="RHEA:70576"/>
    </physiologicalReaction>
</comment>
<dbReference type="GO" id="GO:0016787">
    <property type="term" value="F:hydrolase activity"/>
    <property type="evidence" value="ECO:0007669"/>
    <property type="project" value="UniProtKB-KW"/>
</dbReference>
<evidence type="ECO:0000256" key="6">
    <source>
        <dbReference type="ARBA" id="ARBA00034301"/>
    </source>
</evidence>
<comment type="function">
    <text evidence="6">Counteracts the endogenous Pycsar antiviral defense system. Phosphodiesterase that enables metal-dependent hydrolysis of host cyclic nucleotide Pycsar defense signals such as cCMP and cUMP.</text>
</comment>
<evidence type="ECO:0000256" key="5">
    <source>
        <dbReference type="ARBA" id="ARBA00034221"/>
    </source>
</evidence>
<comment type="cofactor">
    <cofactor evidence="1">
        <name>Zn(2+)</name>
        <dbReference type="ChEBI" id="CHEBI:29105"/>
    </cofactor>
</comment>
<reference evidence="9" key="1">
    <citation type="submission" date="2022-05" db="EMBL/GenBank/DDBJ databases">
        <title>Novel bacterial taxa in a minimal lignocellulolytic consortium and its capacity to transform plastics disclosed by genome-resolved metagenomics.</title>
        <authorList>
            <person name="Rodriguez C.A.D."/>
            <person name="Diaz-Garcia L."/>
            <person name="Herrera K."/>
            <person name="Tarazona N.A."/>
            <person name="Sproer C."/>
            <person name="Overmann J."/>
            <person name="Jimenez D.J."/>
        </authorList>
    </citation>
    <scope>NUCLEOTIDE SEQUENCE</scope>
    <source>
        <strain evidence="9">MAG5</strain>
    </source>
</reference>
<dbReference type="AlphaFoldDB" id="A0A9J6ZFC1"/>
<dbReference type="SMART" id="SM00849">
    <property type="entry name" value="Lactamase_B"/>
    <property type="match status" value="1"/>
</dbReference>
<proteinExistence type="predicted"/>
<keyword evidence="4" id="KW-0862">Zinc</keyword>
<dbReference type="Pfam" id="PF00753">
    <property type="entry name" value="Lactamase_B"/>
    <property type="match status" value="1"/>
</dbReference>
<dbReference type="CDD" id="cd06262">
    <property type="entry name" value="metallo-hydrolase-like_MBL-fold"/>
    <property type="match status" value="1"/>
</dbReference>
<dbReference type="PANTHER" id="PTHR46233">
    <property type="entry name" value="HYDROXYACYLGLUTATHIONE HYDROLASE GLOC"/>
    <property type="match status" value="1"/>
</dbReference>
<dbReference type="Gene3D" id="3.60.15.10">
    <property type="entry name" value="Ribonuclease Z/Hydroxyacylglutathione hydrolase-like"/>
    <property type="match status" value="1"/>
</dbReference>
<evidence type="ECO:0000256" key="7">
    <source>
        <dbReference type="ARBA" id="ARBA00048505"/>
    </source>
</evidence>
<protein>
    <submittedName>
        <fullName evidence="9">MBL fold metallo-hydrolase</fullName>
    </submittedName>
</protein>
<dbReference type="InterPro" id="IPR036866">
    <property type="entry name" value="RibonucZ/Hydroxyglut_hydro"/>
</dbReference>
<comment type="catalytic activity">
    <reaction evidence="5">
        <text>3',5'-cyclic CMP + H2O = CMP + H(+)</text>
        <dbReference type="Rhea" id="RHEA:72675"/>
        <dbReference type="ChEBI" id="CHEBI:15377"/>
        <dbReference type="ChEBI" id="CHEBI:15378"/>
        <dbReference type="ChEBI" id="CHEBI:58003"/>
        <dbReference type="ChEBI" id="CHEBI:60377"/>
    </reaction>
    <physiologicalReaction direction="left-to-right" evidence="5">
        <dbReference type="Rhea" id="RHEA:72676"/>
    </physiologicalReaction>
</comment>
<accession>A0A9J6ZFC1</accession>
<organism evidence="9 10">
    <name type="scientific">Candidatus Pristimantibacillus lignocellulolyticus</name>
    <dbReference type="NCBI Taxonomy" id="2994561"/>
    <lineage>
        <taxon>Bacteria</taxon>
        <taxon>Bacillati</taxon>
        <taxon>Bacillota</taxon>
        <taxon>Bacilli</taxon>
        <taxon>Bacillales</taxon>
        <taxon>Paenibacillaceae</taxon>
        <taxon>Candidatus Pristimantibacillus</taxon>
    </lineage>
</organism>
<keyword evidence="2" id="KW-0479">Metal-binding</keyword>
<evidence type="ECO:0000256" key="4">
    <source>
        <dbReference type="ARBA" id="ARBA00022833"/>
    </source>
</evidence>
<keyword evidence="3" id="KW-0378">Hydrolase</keyword>
<dbReference type="EMBL" id="CP097899">
    <property type="protein sequence ID" value="URN94866.1"/>
    <property type="molecule type" value="Genomic_DNA"/>
</dbReference>
<gene>
    <name evidence="9" type="ORF">NAG76_01000</name>
</gene>
<sequence>MTTPTFQIKSFSLGPLQTNCYLLTVQDEATGEKSGIIIDPGMNPKRLIENIQGVHIEAILLTHAHFDHMGGVDEVRKLANCPVYIHDLEADWLTDPRKNGSMRWQDVTEPLSTDPAEFALDEGQVLELIGHSFKVLHTPGHSPGSVSFLCGEHIFSGDVLFRSSVGRTDLPGGKEVDLYNSIQNKLYKLDDATIVYSGHGPKTTIGYEKANNPYVK</sequence>
<dbReference type="Proteomes" id="UP001056756">
    <property type="component" value="Chromosome"/>
</dbReference>
<evidence type="ECO:0000256" key="2">
    <source>
        <dbReference type="ARBA" id="ARBA00022723"/>
    </source>
</evidence>
<feature type="domain" description="Metallo-beta-lactamase" evidence="8">
    <location>
        <begin position="17"/>
        <end position="199"/>
    </location>
</feature>
<name>A0A9J6ZFC1_9BACL</name>
<evidence type="ECO:0000256" key="3">
    <source>
        <dbReference type="ARBA" id="ARBA00022801"/>
    </source>
</evidence>
<evidence type="ECO:0000259" key="8">
    <source>
        <dbReference type="SMART" id="SM00849"/>
    </source>
</evidence>
<dbReference type="InterPro" id="IPR051453">
    <property type="entry name" value="MBL_Glyoxalase_II"/>
</dbReference>
<dbReference type="KEGG" id="plig:NAG76_01000"/>
<evidence type="ECO:0000256" key="1">
    <source>
        <dbReference type="ARBA" id="ARBA00001947"/>
    </source>
</evidence>
<evidence type="ECO:0000313" key="9">
    <source>
        <dbReference type="EMBL" id="URN94866.1"/>
    </source>
</evidence>